<sequence length="87" mass="10150">MKLKWLGLSFCFMMNLITTVLSGTSRSPSKDQGQNLSDNLLLHQRMKRSWVWNQFFVLEEYTGTDPLYVGKVRSCINIYICGHLIYI</sequence>
<accession>A0A8C5RPF5</accession>
<reference evidence="2" key="2">
    <citation type="submission" date="2025-09" db="UniProtKB">
        <authorList>
            <consortium name="Ensembl"/>
        </authorList>
    </citation>
    <scope>IDENTIFICATION</scope>
</reference>
<reference evidence="2" key="1">
    <citation type="submission" date="2025-08" db="UniProtKB">
        <authorList>
            <consortium name="Ensembl"/>
        </authorList>
    </citation>
    <scope>IDENTIFICATION</scope>
</reference>
<keyword evidence="1" id="KW-0732">Signal</keyword>
<name>A0A8C5RPF5_LATLA</name>
<feature type="chain" id="PRO_5034019478" evidence="1">
    <location>
        <begin position="23"/>
        <end position="87"/>
    </location>
</feature>
<protein>
    <submittedName>
        <fullName evidence="2">Uncharacterized protein</fullName>
    </submittedName>
</protein>
<dbReference type="Ensembl" id="ENSLLTT00000005837.1">
    <property type="protein sequence ID" value="ENSLLTP00000005607.1"/>
    <property type="gene ID" value="ENSLLTG00000004296.1"/>
</dbReference>
<evidence type="ECO:0000256" key="1">
    <source>
        <dbReference type="SAM" id="SignalP"/>
    </source>
</evidence>
<dbReference type="Proteomes" id="UP000694406">
    <property type="component" value="Unplaced"/>
</dbReference>
<dbReference type="GeneTree" id="ENSGT01030000235211"/>
<evidence type="ECO:0000313" key="3">
    <source>
        <dbReference type="Proteomes" id="UP000694406"/>
    </source>
</evidence>
<keyword evidence="3" id="KW-1185">Reference proteome</keyword>
<dbReference type="AlphaFoldDB" id="A0A8C5RPF5"/>
<feature type="signal peptide" evidence="1">
    <location>
        <begin position="1"/>
        <end position="22"/>
    </location>
</feature>
<evidence type="ECO:0000313" key="2">
    <source>
        <dbReference type="Ensembl" id="ENSLLTP00000005607.1"/>
    </source>
</evidence>
<proteinExistence type="predicted"/>
<organism evidence="2 3">
    <name type="scientific">Laticauda laticaudata</name>
    <name type="common">Blue-ringed sea krait</name>
    <name type="synonym">Blue-lipped sea krait</name>
    <dbReference type="NCBI Taxonomy" id="8630"/>
    <lineage>
        <taxon>Eukaryota</taxon>
        <taxon>Metazoa</taxon>
        <taxon>Chordata</taxon>
        <taxon>Craniata</taxon>
        <taxon>Vertebrata</taxon>
        <taxon>Euteleostomi</taxon>
        <taxon>Lepidosauria</taxon>
        <taxon>Squamata</taxon>
        <taxon>Bifurcata</taxon>
        <taxon>Unidentata</taxon>
        <taxon>Episquamata</taxon>
        <taxon>Toxicofera</taxon>
        <taxon>Serpentes</taxon>
        <taxon>Colubroidea</taxon>
        <taxon>Elapidae</taxon>
        <taxon>Laticaudinae</taxon>
        <taxon>Laticauda</taxon>
    </lineage>
</organism>